<dbReference type="PROSITE" id="PS51820">
    <property type="entry name" value="PA14"/>
    <property type="match status" value="1"/>
</dbReference>
<feature type="compositionally biased region" description="Low complexity" evidence="1">
    <location>
        <begin position="1394"/>
        <end position="1427"/>
    </location>
</feature>
<feature type="region of interest" description="Disordered" evidence="1">
    <location>
        <begin position="1322"/>
        <end position="1435"/>
    </location>
</feature>
<dbReference type="NCBIfam" id="NF033708">
    <property type="entry name" value="T9SS_Cterm_ChiA"/>
    <property type="match status" value="1"/>
</dbReference>
<dbReference type="OrthoDB" id="1652165at2"/>
<sequence length="1518" mass="164664">MKKTLLLFLFLPFLGFSQVDLVKWNAANANTSSPTYSVANVTSQNLSSNNGVNINYTSYNSSDTFFQTGGWPTPADNGGEYNPTKYIQFTLKPNTGYKADLSNFIFQVRSGSGKFRIKYSKDASFATGVKDLITETTTPSSWTSYNLSFSAEINPVLESETVYVRIYSYSTYNTFEVKTGTDTNNVVPLIRGTVTSFDSSKILAINDYVSTTKELAVNINPLSNDVKKETVTTLTISNPATSEGTAIINPDKTITFNPAQGFTGSSSFNYTITGPTGTSTATIKVTITNTTDDNLSLWNGASSSFNPVTNTYVNPNSPLTATGASLSYVYENTTSAFFQTGNWPDPSQNGGSFDANKYIQFKINPADANHQLNLKQFNFSYRGANGQKFQVRYSKDINFVTGVKTLIPETNSATTWTALTNTFASDISPVLPNETVYVRFYVYSTYNTFEILNGNGNSVGPVITGTVKDINTLTANNDYQTVPTGQATVIPIISNDVIGGSALQQITVTQPTNGTVTVNGTSSVTFTPASNFNGTTSFTYTLRNAASNYSSATVGLTAACTAALTAGNNYWKGYVYNYTGNTPAATTYAGSVAEKAIFDRNVADGAITGDTSVEANVFCNTAPSDKFFVRYLMKATTTAETYNISFGADDGVRLYIDGTLVPVTPANSWTDHSYVNYSAQYTFTAGTHDFVLEYYENAGSSRVSFSYGAVKGNPTVYGDFKWNVYGYTLPDISLPASSYAGTYVDNNLNINTQTSWDRTKSPSYASGWQGAPMGIDQFAIAYKRQGFPCGRYQIQLVNCDDVGEIYIDGVKVFTQSGYTNASVLINNGQQYSLNKNSKVDVRLREDAGDANIAINFIDVPFSYDGSTAPPANSSIIINNDFTLTNDLEVCSCTVAAGKTLTIATDKVLTVNENVTVNSTGKIVVQNSGSLVQTNNSSTYTGNTTSFELYRNTTPINRFDYTYWSSPVINQTLYNLSPNTLFDKYLEFDASINDWKYLNGGNYVMQPGKGYIIRGPQSYAAIGNPQIYTGKFVGVPNNGIISTPVTNKAGNTTTTNLLGNPYPSALNADQFYADNSSVIKGTFYLWTHSITPVPNANGQFVYSDSSYISYNATGSTGAGDTTNCTTCGGNKLTGNIASGQGFFVEAKTTGNVVFNNALRVKTTASNNQFSRTAKTTPVEKNRVWLNLKNNDGAYNEMLLGYVTGATNELDDAYDGDTYASGTALYSILGENNLVIQGRALPFEEQKEIIPLGYIASSATEYTIGIESVDGFFKDKNVYLLDKTNNVVTNLSGERYTFKTEPGTFNDRFVLSFYQKTIETVTPPVATDPATETPVVTDPKDPATDTPVVTDPKDPTTDTPVVTDPKDPTTDTPVATDPKDPTIDIPVATDPKDPATDTPVATDPKAPTTDTPVTEPETPSTTVPGGSPTPENPTLEVPETPEITKKEIIIYQSNNQVLIESDLLNIESVYVYDVLGRNIFSKENIHNTTYSTNQLSIQKQVIIVKVRTEDNKIITKKIIL</sequence>
<dbReference type="PATRIC" id="fig|362413.3.peg.4395"/>
<dbReference type="Proteomes" id="UP000050443">
    <property type="component" value="Unassembled WGS sequence"/>
</dbReference>
<reference evidence="4 5" key="1">
    <citation type="submission" date="2014-09" db="EMBL/GenBank/DDBJ databases">
        <title>Genome sequence of Flavobacterium aquidurense RC62.</title>
        <authorList>
            <person name="Kim J.F."/>
            <person name="Kwak M.-J."/>
        </authorList>
    </citation>
    <scope>NUCLEOTIDE SEQUENCE [LARGE SCALE GENOMIC DNA]</scope>
    <source>
        <strain evidence="4 5">RC62</strain>
    </source>
</reference>
<dbReference type="Gene3D" id="2.60.40.3440">
    <property type="match status" value="2"/>
</dbReference>
<evidence type="ECO:0000313" key="4">
    <source>
        <dbReference type="EMBL" id="KQB41102.1"/>
    </source>
</evidence>
<dbReference type="Pfam" id="PF17963">
    <property type="entry name" value="Big_9"/>
    <property type="match status" value="2"/>
</dbReference>
<evidence type="ECO:0000259" key="3">
    <source>
        <dbReference type="PROSITE" id="PS51820"/>
    </source>
</evidence>
<protein>
    <submittedName>
        <fullName evidence="4">RTX toxins and related Ca2+-binding protein</fullName>
    </submittedName>
</protein>
<dbReference type="RefSeq" id="WP_055094144.1">
    <property type="nucleotide sequence ID" value="NZ_JRLF01000009.1"/>
</dbReference>
<gene>
    <name evidence="4" type="ORF">RC62_4477</name>
</gene>
<accession>A0A0Q0W3A9</accession>
<evidence type="ECO:0000256" key="1">
    <source>
        <dbReference type="SAM" id="MobiDB-lite"/>
    </source>
</evidence>
<feature type="compositionally biased region" description="Low complexity" evidence="1">
    <location>
        <begin position="1322"/>
        <end position="1335"/>
    </location>
</feature>
<organism evidence="4 5">
    <name type="scientific">Flavobacterium aquidurense</name>
    <dbReference type="NCBI Taxonomy" id="362413"/>
    <lineage>
        <taxon>Bacteria</taxon>
        <taxon>Pseudomonadati</taxon>
        <taxon>Bacteroidota</taxon>
        <taxon>Flavobacteriia</taxon>
        <taxon>Flavobacteriales</taxon>
        <taxon>Flavobacteriaceae</taxon>
        <taxon>Flavobacterium</taxon>
    </lineage>
</organism>
<feature type="signal peptide" evidence="2">
    <location>
        <begin position="1"/>
        <end position="19"/>
    </location>
</feature>
<name>A0A0Q0W3A9_9FLAO</name>
<keyword evidence="2" id="KW-0732">Signal</keyword>
<feature type="chain" id="PRO_5006185628" evidence="2">
    <location>
        <begin position="20"/>
        <end position="1518"/>
    </location>
</feature>
<feature type="domain" description="PA14" evidence="3">
    <location>
        <begin position="569"/>
        <end position="721"/>
    </location>
</feature>
<evidence type="ECO:0000313" key="5">
    <source>
        <dbReference type="Proteomes" id="UP000050443"/>
    </source>
</evidence>
<dbReference type="STRING" id="362413.RC62_4477"/>
<dbReference type="EMBL" id="JRLF01000009">
    <property type="protein sequence ID" value="KQB41102.1"/>
    <property type="molecule type" value="Genomic_DNA"/>
</dbReference>
<proteinExistence type="predicted"/>
<evidence type="ECO:0000256" key="2">
    <source>
        <dbReference type="SAM" id="SignalP"/>
    </source>
</evidence>
<comment type="caution">
    <text evidence="4">The sequence shown here is derived from an EMBL/GenBank/DDBJ whole genome shotgun (WGS) entry which is preliminary data.</text>
</comment>
<dbReference type="InterPro" id="IPR037524">
    <property type="entry name" value="PA14/GLEYA"/>
</dbReference>